<dbReference type="Proteomes" id="UP001430953">
    <property type="component" value="Unassembled WGS sequence"/>
</dbReference>
<comment type="caution">
    <text evidence="2">The sequence shown here is derived from an EMBL/GenBank/DDBJ whole genome shotgun (WGS) entry which is preliminary data.</text>
</comment>
<accession>A0AAW2FIH6</accession>
<feature type="region of interest" description="Disordered" evidence="1">
    <location>
        <begin position="34"/>
        <end position="81"/>
    </location>
</feature>
<dbReference type="EMBL" id="JADYXP020000011">
    <property type="protein sequence ID" value="KAL0114850.1"/>
    <property type="molecule type" value="Genomic_DNA"/>
</dbReference>
<reference evidence="2 3" key="1">
    <citation type="submission" date="2023-03" db="EMBL/GenBank/DDBJ databases">
        <title>High recombination rates correlate with genetic variation in Cardiocondyla obscurior ants.</title>
        <authorList>
            <person name="Errbii M."/>
        </authorList>
    </citation>
    <scope>NUCLEOTIDE SEQUENCE [LARGE SCALE GENOMIC DNA]</scope>
    <source>
        <strain evidence="2">Alpha-2009</strain>
        <tissue evidence="2">Whole body</tissue>
    </source>
</reference>
<keyword evidence="3" id="KW-1185">Reference proteome</keyword>
<proteinExistence type="predicted"/>
<dbReference type="AlphaFoldDB" id="A0AAW2FIH6"/>
<evidence type="ECO:0000313" key="3">
    <source>
        <dbReference type="Proteomes" id="UP001430953"/>
    </source>
</evidence>
<gene>
    <name evidence="2" type="ORF">PUN28_011892</name>
</gene>
<organism evidence="2 3">
    <name type="scientific">Cardiocondyla obscurior</name>
    <dbReference type="NCBI Taxonomy" id="286306"/>
    <lineage>
        <taxon>Eukaryota</taxon>
        <taxon>Metazoa</taxon>
        <taxon>Ecdysozoa</taxon>
        <taxon>Arthropoda</taxon>
        <taxon>Hexapoda</taxon>
        <taxon>Insecta</taxon>
        <taxon>Pterygota</taxon>
        <taxon>Neoptera</taxon>
        <taxon>Endopterygota</taxon>
        <taxon>Hymenoptera</taxon>
        <taxon>Apocrita</taxon>
        <taxon>Aculeata</taxon>
        <taxon>Formicoidea</taxon>
        <taxon>Formicidae</taxon>
        <taxon>Myrmicinae</taxon>
        <taxon>Cardiocondyla</taxon>
    </lineage>
</organism>
<protein>
    <submittedName>
        <fullName evidence="2">Uncharacterized protein</fullName>
    </submittedName>
</protein>
<evidence type="ECO:0000256" key="1">
    <source>
        <dbReference type="SAM" id="MobiDB-lite"/>
    </source>
</evidence>
<sequence length="81" mass="8892">MIPSSCNSALDTIMEAQNIKDNLQNSHATCEIVQSSNKDLEEQDQRDESTSPFTESYSDNNNSNSDGSESNNSNNESNDSI</sequence>
<feature type="compositionally biased region" description="Low complexity" evidence="1">
    <location>
        <begin position="55"/>
        <end position="81"/>
    </location>
</feature>
<evidence type="ECO:0000313" key="2">
    <source>
        <dbReference type="EMBL" id="KAL0114850.1"/>
    </source>
</evidence>
<name>A0AAW2FIH6_9HYME</name>